<gene>
    <name evidence="1" type="ORF">X975_20134</name>
</gene>
<protein>
    <submittedName>
        <fullName evidence="1">Uncharacterized protein</fullName>
    </submittedName>
</protein>
<evidence type="ECO:0000313" key="2">
    <source>
        <dbReference type="Proteomes" id="UP000054359"/>
    </source>
</evidence>
<feature type="non-terminal residue" evidence="1">
    <location>
        <position position="41"/>
    </location>
</feature>
<proteinExistence type="predicted"/>
<dbReference type="OrthoDB" id="10560787at2759"/>
<keyword evidence="2" id="KW-1185">Reference proteome</keyword>
<name>A0A087TI30_STEMI</name>
<dbReference type="Proteomes" id="UP000054359">
    <property type="component" value="Unassembled WGS sequence"/>
</dbReference>
<accession>A0A087TI30</accession>
<evidence type="ECO:0000313" key="1">
    <source>
        <dbReference type="EMBL" id="KFM64769.1"/>
    </source>
</evidence>
<dbReference type="AlphaFoldDB" id="A0A087TI30"/>
<reference evidence="1 2" key="1">
    <citation type="submission" date="2013-11" db="EMBL/GenBank/DDBJ databases">
        <title>Genome sequencing of Stegodyphus mimosarum.</title>
        <authorList>
            <person name="Bechsgaard J."/>
        </authorList>
    </citation>
    <scope>NUCLEOTIDE SEQUENCE [LARGE SCALE GENOMIC DNA]</scope>
</reference>
<sequence>MARRKVLFAVNAAFLNAVTVGIASTYSSTAIESMKSSYLKP</sequence>
<organism evidence="1 2">
    <name type="scientific">Stegodyphus mimosarum</name>
    <name type="common">African social velvet spider</name>
    <dbReference type="NCBI Taxonomy" id="407821"/>
    <lineage>
        <taxon>Eukaryota</taxon>
        <taxon>Metazoa</taxon>
        <taxon>Ecdysozoa</taxon>
        <taxon>Arthropoda</taxon>
        <taxon>Chelicerata</taxon>
        <taxon>Arachnida</taxon>
        <taxon>Araneae</taxon>
        <taxon>Araneomorphae</taxon>
        <taxon>Entelegynae</taxon>
        <taxon>Eresoidea</taxon>
        <taxon>Eresidae</taxon>
        <taxon>Stegodyphus</taxon>
    </lineage>
</organism>
<dbReference type="EMBL" id="KK115314">
    <property type="protein sequence ID" value="KFM64769.1"/>
    <property type="molecule type" value="Genomic_DNA"/>
</dbReference>